<accession>A0A1Y1XCC0</accession>
<evidence type="ECO:0000313" key="2">
    <source>
        <dbReference type="EMBL" id="ORX83431.1"/>
    </source>
</evidence>
<proteinExistence type="predicted"/>
<sequence>MSNEEGFRRRFPEMEKFCCYFNLRTGLIGFTILYIISFLVSIFRAYISFDEDSVKDLLSTFKTIFCIDCVISIFTFITMISLLIGILKDNLILLKQFKYAYPITIFSSLVMVIITLIKLYSDEVVQIIRKPYEEECKGYGYYEHLYSCDIPSEEDIKKAMKIFIYFGIVLIVFCILYNIYYYICACSYIENIEESHFEVVKVEASESNVIEIEKNNIGLY</sequence>
<reference evidence="2 3" key="2">
    <citation type="submission" date="2016-08" db="EMBL/GenBank/DDBJ databases">
        <title>Pervasive Adenine N6-methylation of Active Genes in Fungi.</title>
        <authorList>
            <consortium name="DOE Joint Genome Institute"/>
            <person name="Mondo S.J."/>
            <person name="Dannebaum R.O."/>
            <person name="Kuo R.C."/>
            <person name="Labutti K."/>
            <person name="Haridas S."/>
            <person name="Kuo A."/>
            <person name="Salamov A."/>
            <person name="Ahrendt S.R."/>
            <person name="Lipzen A."/>
            <person name="Sullivan W."/>
            <person name="Andreopoulos W.B."/>
            <person name="Clum A."/>
            <person name="Lindquist E."/>
            <person name="Daum C."/>
            <person name="Ramamoorthy G.K."/>
            <person name="Gryganskyi A."/>
            <person name="Culley D."/>
            <person name="Magnuson J.K."/>
            <person name="James T.Y."/>
            <person name="O'Malley M.A."/>
            <person name="Stajich J.E."/>
            <person name="Spatafora J.W."/>
            <person name="Visel A."/>
            <person name="Grigoriev I.V."/>
        </authorList>
    </citation>
    <scope>NUCLEOTIDE SEQUENCE [LARGE SCALE GENOMIC DNA]</scope>
    <source>
        <strain evidence="2 3">S4</strain>
    </source>
</reference>
<keyword evidence="3" id="KW-1185">Reference proteome</keyword>
<feature type="transmembrane region" description="Helical" evidence="1">
    <location>
        <begin position="64"/>
        <end position="87"/>
    </location>
</feature>
<name>A0A1Y1XCC0_9FUNG</name>
<evidence type="ECO:0000313" key="3">
    <source>
        <dbReference type="Proteomes" id="UP000193944"/>
    </source>
</evidence>
<comment type="caution">
    <text evidence="2">The sequence shown here is derived from an EMBL/GenBank/DDBJ whole genome shotgun (WGS) entry which is preliminary data.</text>
</comment>
<gene>
    <name evidence="2" type="ORF">BCR32DRAFT_266988</name>
</gene>
<feature type="transmembrane region" description="Helical" evidence="1">
    <location>
        <begin position="20"/>
        <end position="43"/>
    </location>
</feature>
<dbReference type="AlphaFoldDB" id="A0A1Y1XCC0"/>
<keyword evidence="1" id="KW-0472">Membrane</keyword>
<feature type="transmembrane region" description="Helical" evidence="1">
    <location>
        <begin position="99"/>
        <end position="120"/>
    </location>
</feature>
<keyword evidence="1" id="KW-1133">Transmembrane helix</keyword>
<reference evidence="2 3" key="1">
    <citation type="submission" date="2016-08" db="EMBL/GenBank/DDBJ databases">
        <title>A Parts List for Fungal Cellulosomes Revealed by Comparative Genomics.</title>
        <authorList>
            <consortium name="DOE Joint Genome Institute"/>
            <person name="Haitjema C.H."/>
            <person name="Gilmore S.P."/>
            <person name="Henske J.K."/>
            <person name="Solomon K.V."/>
            <person name="De Groot R."/>
            <person name="Kuo A."/>
            <person name="Mondo S.J."/>
            <person name="Salamov A.A."/>
            <person name="Labutti K."/>
            <person name="Zhao Z."/>
            <person name="Chiniquy J."/>
            <person name="Barry K."/>
            <person name="Brewer H.M."/>
            <person name="Purvine S.O."/>
            <person name="Wright A.T."/>
            <person name="Boxma B."/>
            <person name="Van Alen T."/>
            <person name="Hackstein J.H."/>
            <person name="Baker S.E."/>
            <person name="Grigoriev I.V."/>
            <person name="O'Malley M.A."/>
        </authorList>
    </citation>
    <scope>NUCLEOTIDE SEQUENCE [LARGE SCALE GENOMIC DNA]</scope>
    <source>
        <strain evidence="2 3">S4</strain>
    </source>
</reference>
<feature type="transmembrane region" description="Helical" evidence="1">
    <location>
        <begin position="162"/>
        <end position="183"/>
    </location>
</feature>
<dbReference type="Proteomes" id="UP000193944">
    <property type="component" value="Unassembled WGS sequence"/>
</dbReference>
<evidence type="ECO:0000256" key="1">
    <source>
        <dbReference type="SAM" id="Phobius"/>
    </source>
</evidence>
<organism evidence="2 3">
    <name type="scientific">Anaeromyces robustus</name>
    <dbReference type="NCBI Taxonomy" id="1754192"/>
    <lineage>
        <taxon>Eukaryota</taxon>
        <taxon>Fungi</taxon>
        <taxon>Fungi incertae sedis</taxon>
        <taxon>Chytridiomycota</taxon>
        <taxon>Chytridiomycota incertae sedis</taxon>
        <taxon>Neocallimastigomycetes</taxon>
        <taxon>Neocallimastigales</taxon>
        <taxon>Neocallimastigaceae</taxon>
        <taxon>Anaeromyces</taxon>
    </lineage>
</organism>
<keyword evidence="1" id="KW-0812">Transmembrane</keyword>
<dbReference type="EMBL" id="MCFG01000073">
    <property type="protein sequence ID" value="ORX83431.1"/>
    <property type="molecule type" value="Genomic_DNA"/>
</dbReference>
<protein>
    <submittedName>
        <fullName evidence="2">Uncharacterized protein</fullName>
    </submittedName>
</protein>